<feature type="compositionally biased region" description="Basic and acidic residues" evidence="1">
    <location>
        <begin position="139"/>
        <end position="153"/>
    </location>
</feature>
<evidence type="ECO:0000313" key="2">
    <source>
        <dbReference type="EMBL" id="TNC59267.1"/>
    </source>
</evidence>
<dbReference type="EMBL" id="VDFV01000118">
    <property type="protein sequence ID" value="TNC59267.1"/>
    <property type="molecule type" value="Genomic_DNA"/>
</dbReference>
<accession>A0A5C4N644</accession>
<dbReference type="Proteomes" id="UP000305709">
    <property type="component" value="Unassembled WGS sequence"/>
</dbReference>
<dbReference type="Pfam" id="PF13148">
    <property type="entry name" value="DUF3987"/>
    <property type="match status" value="1"/>
</dbReference>
<dbReference type="RefSeq" id="WP_139084121.1">
    <property type="nucleotide sequence ID" value="NZ_VDFV01000118.1"/>
</dbReference>
<gene>
    <name evidence="2" type="ORF">FHG71_22980</name>
</gene>
<comment type="caution">
    <text evidence="2">The sequence shown here is derived from an EMBL/GenBank/DDBJ whole genome shotgun (WGS) entry which is preliminary data.</text>
</comment>
<proteinExistence type="predicted"/>
<reference evidence="2 3" key="1">
    <citation type="submission" date="2019-06" db="EMBL/GenBank/DDBJ databases">
        <authorList>
            <person name="Jiang L."/>
        </authorList>
    </citation>
    <scope>NUCLEOTIDE SEQUENCE [LARGE SCALE GENOMIC DNA]</scope>
    <source>
        <strain evidence="2 3">YIM 48858</strain>
    </source>
</reference>
<dbReference type="AlphaFoldDB" id="A0A5C4N644"/>
<dbReference type="InterPro" id="IPR025048">
    <property type="entry name" value="DUF3987"/>
</dbReference>
<sequence>MKLDPIPFAPEGPQPLLREVPPGAPYPVAALGPLRPAIEEVQAMTQAPVAIPAQSALSVASLAVQGFADVETLGGLRPTSLYALTIAQSGERKSSCDGPLLAALREFEREQAQARRDEMAHWANAHAIWKGERERILAEAKQAKGSKRDEARADLSALGPEPCPPPSPDRTVTEPTFEGLTRLFAEGQPSLGIFSDEGGQFLGGHAMSSENRTKTLAALNKLWQGDPIQRTRAGDGSVSLYGRRLAVHLMVQPTVAREFMADPKATGTGFLPRFLVAEPPSAIGTRLSANARPAGTVALGIFGRRLREVLETPLPMDPQSRDLSPRRLPLAPEARVLLGQFADAIEAAQAPGRDLAHVTGYASKAAEQAARIAGVLTLWGDLHAPEVPADTMADAITLAQFYLSEAARLADAATVSAETARAEALRRWLVETWPYPDLTTREVVQSGPNSLRETKAARAVLQVLESHGWLVPLPPGALVRGTVRKEAWRIVRGVGHVV</sequence>
<protein>
    <submittedName>
        <fullName evidence="2">DUF3987 domain-containing protein</fullName>
    </submittedName>
</protein>
<keyword evidence="3" id="KW-1185">Reference proteome</keyword>
<organism evidence="2 3">
    <name type="scientific">Rubellimicrobium roseum</name>
    <dbReference type="NCBI Taxonomy" id="687525"/>
    <lineage>
        <taxon>Bacteria</taxon>
        <taxon>Pseudomonadati</taxon>
        <taxon>Pseudomonadota</taxon>
        <taxon>Alphaproteobacteria</taxon>
        <taxon>Rhodobacterales</taxon>
        <taxon>Roseobacteraceae</taxon>
        <taxon>Rubellimicrobium</taxon>
    </lineage>
</organism>
<dbReference type="OrthoDB" id="9067983at2"/>
<feature type="region of interest" description="Disordered" evidence="1">
    <location>
        <begin position="139"/>
        <end position="171"/>
    </location>
</feature>
<evidence type="ECO:0000256" key="1">
    <source>
        <dbReference type="SAM" id="MobiDB-lite"/>
    </source>
</evidence>
<name>A0A5C4N644_9RHOB</name>
<evidence type="ECO:0000313" key="3">
    <source>
        <dbReference type="Proteomes" id="UP000305709"/>
    </source>
</evidence>